<keyword evidence="4 9" id="KW-0808">Transferase</keyword>
<dbReference type="InterPro" id="IPR046938">
    <property type="entry name" value="DNA_clamp_sf"/>
</dbReference>
<evidence type="ECO:0000313" key="13">
    <source>
        <dbReference type="EMBL" id="RRJ86513.1"/>
    </source>
</evidence>
<dbReference type="InterPro" id="IPR022635">
    <property type="entry name" value="DNA_polIII_beta_C"/>
</dbReference>
<dbReference type="GO" id="GO:0009360">
    <property type="term" value="C:DNA polymerase III complex"/>
    <property type="evidence" value="ECO:0007669"/>
    <property type="project" value="InterPro"/>
</dbReference>
<keyword evidence="14" id="KW-1185">Reference proteome</keyword>
<dbReference type="GO" id="GO:0003677">
    <property type="term" value="F:DNA binding"/>
    <property type="evidence" value="ECO:0007669"/>
    <property type="project" value="UniProtKB-UniRule"/>
</dbReference>
<dbReference type="AlphaFoldDB" id="A0A3P3W0V0"/>
<organism evidence="13 14">
    <name type="scientific">Gulosibacter macacae</name>
    <dbReference type="NCBI Taxonomy" id="2488791"/>
    <lineage>
        <taxon>Bacteria</taxon>
        <taxon>Bacillati</taxon>
        <taxon>Actinomycetota</taxon>
        <taxon>Actinomycetes</taxon>
        <taxon>Micrococcales</taxon>
        <taxon>Microbacteriaceae</taxon>
        <taxon>Gulosibacter</taxon>
    </lineage>
</organism>
<keyword evidence="7 9" id="KW-0239">DNA-directed DNA polymerase</keyword>
<dbReference type="Pfam" id="PF02768">
    <property type="entry name" value="DNA_pol3_beta_3"/>
    <property type="match status" value="1"/>
</dbReference>
<feature type="domain" description="DNA polymerase III beta sliding clamp central" evidence="11">
    <location>
        <begin position="128"/>
        <end position="243"/>
    </location>
</feature>
<dbReference type="SMART" id="SM00480">
    <property type="entry name" value="POL3Bc"/>
    <property type="match status" value="1"/>
</dbReference>
<feature type="domain" description="DNA polymerase III beta sliding clamp C-terminal" evidence="12">
    <location>
        <begin position="246"/>
        <end position="346"/>
    </location>
</feature>
<dbReference type="Pfam" id="PF00712">
    <property type="entry name" value="DNA_pol3_beta"/>
    <property type="match status" value="1"/>
</dbReference>
<gene>
    <name evidence="13" type="ORF">EG850_07625</name>
</gene>
<accession>A0A3P3W0V0</accession>
<dbReference type="GO" id="GO:0008408">
    <property type="term" value="F:3'-5' exonuclease activity"/>
    <property type="evidence" value="ECO:0007669"/>
    <property type="project" value="InterPro"/>
</dbReference>
<evidence type="ECO:0000256" key="2">
    <source>
        <dbReference type="ARBA" id="ARBA00010752"/>
    </source>
</evidence>
<comment type="subunit">
    <text evidence="9">Forms a ring-shaped head-to-tail homodimer around DNA.</text>
</comment>
<dbReference type="NCBIfam" id="TIGR00663">
    <property type="entry name" value="dnan"/>
    <property type="match status" value="1"/>
</dbReference>
<comment type="similarity">
    <text evidence="2 9">Belongs to the beta sliding clamp family.</text>
</comment>
<evidence type="ECO:0000256" key="8">
    <source>
        <dbReference type="ARBA" id="ARBA00023125"/>
    </source>
</evidence>
<sequence>MKFEVNRDIFSDAVSFIVKLLPQRPTQPILSGVLLEARNGELSLSSFDYDVSSRTAIEASIDNDGAVLVQGRLLAEIANRLPAAPVTIEQEDRGVLVRCGRTSFTLPTMPIEEFPSLPIVEGTKGVVSGAEFSEAVSQVAIAASREDVAPMITGVHLTLGASELGLVATDRYRVAVRSLEWNSNFAEGDDALVPSRTLAEIGKSFSHADEVVVTLIAEGEKRLIAFSADGRTVTSNLLKGNFPAVRRLFPAETPHFAVMQASDVVDAVRRMQLVLEREQALRFSFTQDGLKLEAIGAEQAAGSEELGVQLTGNDIVVSLKPQFLLDGLSSIHSAFVRIAFTPTDNPNKPGPVLLTGQTSLDQPADDDSFRYLLQPNLLMR</sequence>
<comment type="caution">
    <text evidence="13">The sequence shown here is derived from an EMBL/GenBank/DDBJ whole genome shotgun (WGS) entry which is preliminary data.</text>
</comment>
<dbReference type="InterPro" id="IPR001001">
    <property type="entry name" value="DNA_polIII_beta"/>
</dbReference>
<evidence type="ECO:0000313" key="14">
    <source>
        <dbReference type="Proteomes" id="UP000274391"/>
    </source>
</evidence>
<dbReference type="CDD" id="cd00140">
    <property type="entry name" value="beta_clamp"/>
    <property type="match status" value="1"/>
</dbReference>
<feature type="domain" description="DNA polymerase III beta sliding clamp N-terminal" evidence="10">
    <location>
        <begin position="1"/>
        <end position="118"/>
    </location>
</feature>
<dbReference type="GO" id="GO:0006271">
    <property type="term" value="P:DNA strand elongation involved in DNA replication"/>
    <property type="evidence" value="ECO:0007669"/>
    <property type="project" value="TreeGrafter"/>
</dbReference>
<protein>
    <recommendedName>
        <fullName evidence="9">Beta sliding clamp</fullName>
    </recommendedName>
</protein>
<keyword evidence="8" id="KW-0238">DNA-binding</keyword>
<keyword evidence="6 9" id="KW-0235">DNA replication</keyword>
<keyword evidence="3 9" id="KW-0963">Cytoplasm</keyword>
<dbReference type="GO" id="GO:0003887">
    <property type="term" value="F:DNA-directed DNA polymerase activity"/>
    <property type="evidence" value="ECO:0007669"/>
    <property type="project" value="UniProtKB-UniRule"/>
</dbReference>
<keyword evidence="5 9" id="KW-0548">Nucleotidyltransferase</keyword>
<evidence type="ECO:0000259" key="11">
    <source>
        <dbReference type="Pfam" id="PF02767"/>
    </source>
</evidence>
<dbReference type="OrthoDB" id="468978at2"/>
<evidence type="ECO:0000256" key="1">
    <source>
        <dbReference type="ARBA" id="ARBA00004496"/>
    </source>
</evidence>
<evidence type="ECO:0000259" key="12">
    <source>
        <dbReference type="Pfam" id="PF02768"/>
    </source>
</evidence>
<dbReference type="InterPro" id="IPR022637">
    <property type="entry name" value="DNA_polIII_beta_cen"/>
</dbReference>
<evidence type="ECO:0000256" key="7">
    <source>
        <dbReference type="ARBA" id="ARBA00022932"/>
    </source>
</evidence>
<dbReference type="PIRSF" id="PIRSF000804">
    <property type="entry name" value="DNA_pol_III_b"/>
    <property type="match status" value="1"/>
</dbReference>
<comment type="function">
    <text evidence="9">Confers DNA tethering and processivity to DNA polymerases and other proteins. Acts as a clamp, forming a ring around DNA (a reaction catalyzed by the clamp-loading complex) which diffuses in an ATP-independent manner freely and bidirectionally along dsDNA. Initially characterized for its ability to contact the catalytic subunit of DNA polymerase III (Pol III), a complex, multichain enzyme responsible for most of the replicative synthesis in bacteria; Pol III exhibits 3'-5' exonuclease proofreading activity. The beta chain is required for initiation of replication as well as for processivity of DNA replication.</text>
</comment>
<dbReference type="InterPro" id="IPR022634">
    <property type="entry name" value="DNA_polIII_beta_N"/>
</dbReference>
<name>A0A3P3W0V0_9MICO</name>
<dbReference type="PANTHER" id="PTHR30478">
    <property type="entry name" value="DNA POLYMERASE III SUBUNIT BETA"/>
    <property type="match status" value="1"/>
</dbReference>
<dbReference type="RefSeq" id="WP_124972176.1">
    <property type="nucleotide sequence ID" value="NZ_RQVS01000008.1"/>
</dbReference>
<evidence type="ECO:0000256" key="6">
    <source>
        <dbReference type="ARBA" id="ARBA00022705"/>
    </source>
</evidence>
<comment type="subcellular location">
    <subcellularLocation>
        <location evidence="1 9">Cytoplasm</location>
    </subcellularLocation>
</comment>
<dbReference type="Gene3D" id="3.10.150.10">
    <property type="entry name" value="DNA Polymerase III, subunit A, domain 2"/>
    <property type="match status" value="3"/>
</dbReference>
<dbReference type="Pfam" id="PF02767">
    <property type="entry name" value="DNA_pol3_beta_2"/>
    <property type="match status" value="1"/>
</dbReference>
<evidence type="ECO:0000256" key="4">
    <source>
        <dbReference type="ARBA" id="ARBA00022679"/>
    </source>
</evidence>
<reference evidence="13 14" key="1">
    <citation type="submission" date="2018-11" db="EMBL/GenBank/DDBJ databases">
        <title>YIM 102482-1 draft genome.</title>
        <authorList>
            <person name="Li G."/>
            <person name="Jiang Y."/>
        </authorList>
    </citation>
    <scope>NUCLEOTIDE SEQUENCE [LARGE SCALE GENOMIC DNA]</scope>
    <source>
        <strain evidence="13 14">YIM 102482-1</strain>
    </source>
</reference>
<dbReference type="PANTHER" id="PTHR30478:SF0">
    <property type="entry name" value="BETA SLIDING CLAMP"/>
    <property type="match status" value="1"/>
</dbReference>
<evidence type="ECO:0000256" key="5">
    <source>
        <dbReference type="ARBA" id="ARBA00022695"/>
    </source>
</evidence>
<evidence type="ECO:0000259" key="10">
    <source>
        <dbReference type="Pfam" id="PF00712"/>
    </source>
</evidence>
<dbReference type="Proteomes" id="UP000274391">
    <property type="component" value="Unassembled WGS sequence"/>
</dbReference>
<dbReference type="GO" id="GO:0005737">
    <property type="term" value="C:cytoplasm"/>
    <property type="evidence" value="ECO:0007669"/>
    <property type="project" value="UniProtKB-SubCell"/>
</dbReference>
<evidence type="ECO:0000256" key="9">
    <source>
        <dbReference type="PIRNR" id="PIRNR000804"/>
    </source>
</evidence>
<dbReference type="EMBL" id="RQVS01000008">
    <property type="protein sequence ID" value="RRJ86513.1"/>
    <property type="molecule type" value="Genomic_DNA"/>
</dbReference>
<dbReference type="SUPFAM" id="SSF55979">
    <property type="entry name" value="DNA clamp"/>
    <property type="match status" value="3"/>
</dbReference>
<proteinExistence type="inferred from homology"/>
<evidence type="ECO:0000256" key="3">
    <source>
        <dbReference type="ARBA" id="ARBA00022490"/>
    </source>
</evidence>